<dbReference type="Proteomes" id="UP000003688">
    <property type="component" value="Unassembled WGS sequence"/>
</dbReference>
<dbReference type="EMBL" id="ABOX02000025">
    <property type="protein sequence ID" value="EEF59673.1"/>
    <property type="molecule type" value="Genomic_DNA"/>
</dbReference>
<protein>
    <submittedName>
        <fullName evidence="2">Glucose/sorbosone dehydrogenase-like protein</fullName>
    </submittedName>
</protein>
<dbReference type="STRING" id="320771.Cflav_PD2662"/>
<evidence type="ECO:0000259" key="1">
    <source>
        <dbReference type="Pfam" id="PF23500"/>
    </source>
</evidence>
<dbReference type="InterPro" id="IPR055557">
    <property type="entry name" value="DUF7133"/>
</dbReference>
<keyword evidence="3" id="KW-1185">Reference proteome</keyword>
<accession>B9XKK3</accession>
<dbReference type="SUPFAM" id="SSF50952">
    <property type="entry name" value="Soluble quinoprotein glucose dehydrogenase"/>
    <property type="match status" value="1"/>
</dbReference>
<comment type="caution">
    <text evidence="2">The sequence shown here is derived from an EMBL/GenBank/DDBJ whole genome shotgun (WGS) entry which is preliminary data.</text>
</comment>
<organism evidence="2 3">
    <name type="scientific">Pedosphaera parvula (strain Ellin514)</name>
    <dbReference type="NCBI Taxonomy" id="320771"/>
    <lineage>
        <taxon>Bacteria</taxon>
        <taxon>Pseudomonadati</taxon>
        <taxon>Verrucomicrobiota</taxon>
        <taxon>Pedosphaerae</taxon>
        <taxon>Pedosphaerales</taxon>
        <taxon>Pedosphaeraceae</taxon>
        <taxon>Pedosphaera</taxon>
    </lineage>
</organism>
<dbReference type="PANTHER" id="PTHR33546">
    <property type="entry name" value="LARGE, MULTIFUNCTIONAL SECRETED PROTEIN-RELATED"/>
    <property type="match status" value="1"/>
</dbReference>
<name>B9XKK3_PEDPL</name>
<dbReference type="Gene3D" id="2.120.10.30">
    <property type="entry name" value="TolB, C-terminal domain"/>
    <property type="match status" value="1"/>
</dbReference>
<dbReference type="InterPro" id="IPR011042">
    <property type="entry name" value="6-blade_b-propeller_TolB-like"/>
</dbReference>
<sequence length="835" mass="93120">MGFIPATKLCEFLIDCHTPASGSCFQNATLLSPPSLGNPKKLLSDTCMPIARHLFFVWLLIALLGDWFHSVQAQEPAKAKRAVQSPSMQKHDHAGQLFRRAPMQESSRSIIIPLATNLHLAFDPELMRTHTVWTGNGLNLYGPPYNGSAERYICEPGGPVLWRNAPVLSWSAITNAPGQPGVPPGANFIGIDTRKGMVSLLYEARLNGNRVRIEESPFQASLNGTQVVVRQFELGPCPETLFYLAHAQSEKCSESRFANLVLIETPTNRLVTLWKSNARLRWLPQTKEVNYDSVLVQESATRVHETPYRTNRICGTEARVVLQIPPHDEILRFQIVTAVFTTNSWPKIEQQFVEGALKTELKPAIQPRQPFETGGDGSMPGRFDGDRFYRVEHFPLPREINLMVTGMDWLSDGDLAVSTWTGDVYIVKKPQGNLQAVRYHRFASGLNEPLGLKVIQDKIYVTEKAQLTRLTDTDGDGEADLFENISSDWGYTGNYHAFVFGPEIDRFGNLYVYITGNHGVYDAPYQGWCVKISDDGSRLEPFCSGLRSPNGFGTYGPDGDLFMTDNEGNWIGACKLNHLQRGRFYGYPSTTPAPRWQFENPTNFAPPAVWIPMSLAKSSSGICTIADDQFGPFKGQMLVGDFQNSIVTRVMLEKVNGEWQGAVWPFCKGFLSGVNRLSYGKDGKLYVGGCKGGHWSGAVGPRNYSLDRVSFTGNLPFEIQEAHAKPDGFELVFTKPVDPASAGNTTNYEVTQFTFQYHQKYGSPQIDQQGKEKSATRIKLTNAKVSDDHLRVRLVLEGLKSGYVTSINALDVMSADNDELWHDTLFYTLNSFPHN</sequence>
<dbReference type="Pfam" id="PF23500">
    <property type="entry name" value="DUF7133"/>
    <property type="match status" value="1"/>
</dbReference>
<gene>
    <name evidence="2" type="ORF">Cflav_PD2662</name>
</gene>
<reference evidence="2 3" key="1">
    <citation type="journal article" date="2011" name="J. Bacteriol.">
        <title>Genome sequence of 'Pedosphaera parvula' Ellin514, an aerobic Verrucomicrobial isolate from pasture soil.</title>
        <authorList>
            <person name="Kant R."/>
            <person name="van Passel M.W."/>
            <person name="Sangwan P."/>
            <person name="Palva A."/>
            <person name="Lucas S."/>
            <person name="Copeland A."/>
            <person name="Lapidus A."/>
            <person name="Glavina Del Rio T."/>
            <person name="Dalin E."/>
            <person name="Tice H."/>
            <person name="Bruce D."/>
            <person name="Goodwin L."/>
            <person name="Pitluck S."/>
            <person name="Chertkov O."/>
            <person name="Larimer F.W."/>
            <person name="Land M.L."/>
            <person name="Hauser L."/>
            <person name="Brettin T.S."/>
            <person name="Detter J.C."/>
            <person name="Han S."/>
            <person name="de Vos W.M."/>
            <person name="Janssen P.H."/>
            <person name="Smidt H."/>
        </authorList>
    </citation>
    <scope>NUCLEOTIDE SEQUENCE [LARGE SCALE GENOMIC DNA]</scope>
    <source>
        <strain evidence="2 3">Ellin514</strain>
    </source>
</reference>
<dbReference type="InterPro" id="IPR011041">
    <property type="entry name" value="Quinoprot_gluc/sorb_DH_b-prop"/>
</dbReference>
<dbReference type="PANTHER" id="PTHR33546:SF1">
    <property type="entry name" value="LARGE, MULTIFUNCTIONAL SECRETED PROTEIN"/>
    <property type="match status" value="1"/>
</dbReference>
<evidence type="ECO:0000313" key="2">
    <source>
        <dbReference type="EMBL" id="EEF59673.1"/>
    </source>
</evidence>
<evidence type="ECO:0000313" key="3">
    <source>
        <dbReference type="Proteomes" id="UP000003688"/>
    </source>
</evidence>
<feature type="domain" description="DUF7133" evidence="1">
    <location>
        <begin position="438"/>
        <end position="652"/>
    </location>
</feature>
<proteinExistence type="predicted"/>
<dbReference type="AlphaFoldDB" id="B9XKK3"/>